<proteinExistence type="predicted"/>
<dbReference type="AlphaFoldDB" id="A0A0G0IQP2"/>
<accession>A0A0G0IQP2</accession>
<organism evidence="1 2">
    <name type="scientific">Candidatus Roizmanbacteria bacterium GW2011_GWC2_37_13</name>
    <dbReference type="NCBI Taxonomy" id="1618486"/>
    <lineage>
        <taxon>Bacteria</taxon>
        <taxon>Candidatus Roizmaniibacteriota</taxon>
    </lineage>
</organism>
<comment type="caution">
    <text evidence="1">The sequence shown here is derived from an EMBL/GenBank/DDBJ whole genome shotgun (WGS) entry which is preliminary data.</text>
</comment>
<dbReference type="EMBL" id="LBSV01000002">
    <property type="protein sequence ID" value="KKQ26509.1"/>
    <property type="molecule type" value="Genomic_DNA"/>
</dbReference>
<evidence type="ECO:0000313" key="1">
    <source>
        <dbReference type="EMBL" id="KKQ26509.1"/>
    </source>
</evidence>
<evidence type="ECO:0000313" key="2">
    <source>
        <dbReference type="Proteomes" id="UP000034917"/>
    </source>
</evidence>
<name>A0A0G0IQP2_9BACT</name>
<gene>
    <name evidence="1" type="ORF">US40_C0002G0043</name>
</gene>
<dbReference type="Gene3D" id="2.60.40.1120">
    <property type="entry name" value="Carboxypeptidase-like, regulatory domain"/>
    <property type="match status" value="1"/>
</dbReference>
<protein>
    <recommendedName>
        <fullName evidence="3">Carboxypeptidase regulatory-like domain-containing protein</fullName>
    </recommendedName>
</protein>
<sequence>MKIVIVALIAFMLGFGAYWGYNQYQTVLKENQELKKLEKSIPSSTDEEAIPTATVTPTKAIETKGTIEGELGYPSEGIPALEVYAFNSIDQSKYFLIKTGQNQGTFTIKDVDPGTYYVVAYPVGSNSSLAGGYSKMVPCGLSVECTDHSLIPVNVTAGQTTSGVEVRDWYAPEGTFPKKP</sequence>
<reference evidence="1 2" key="1">
    <citation type="journal article" date="2015" name="Nature">
        <title>rRNA introns, odd ribosomes, and small enigmatic genomes across a large radiation of phyla.</title>
        <authorList>
            <person name="Brown C.T."/>
            <person name="Hug L.A."/>
            <person name="Thomas B.C."/>
            <person name="Sharon I."/>
            <person name="Castelle C.J."/>
            <person name="Singh A."/>
            <person name="Wilkins M.J."/>
            <person name="Williams K.H."/>
            <person name="Banfield J.F."/>
        </authorList>
    </citation>
    <scope>NUCLEOTIDE SEQUENCE [LARGE SCALE GENOMIC DNA]</scope>
</reference>
<dbReference type="Proteomes" id="UP000034917">
    <property type="component" value="Unassembled WGS sequence"/>
</dbReference>
<evidence type="ECO:0008006" key="3">
    <source>
        <dbReference type="Google" id="ProtNLM"/>
    </source>
</evidence>